<reference evidence="5" key="1">
    <citation type="journal article" date="2017" name="Nat. Ecol. Evol.">
        <title>Genome expansion and lineage-specific genetic innovations in the forest pathogenic fungi Armillaria.</title>
        <authorList>
            <person name="Sipos G."/>
            <person name="Prasanna A.N."/>
            <person name="Walter M.C."/>
            <person name="O'Connor E."/>
            <person name="Balint B."/>
            <person name="Krizsan K."/>
            <person name="Kiss B."/>
            <person name="Hess J."/>
            <person name="Varga T."/>
            <person name="Slot J."/>
            <person name="Riley R."/>
            <person name="Boka B."/>
            <person name="Rigling D."/>
            <person name="Barry K."/>
            <person name="Lee J."/>
            <person name="Mihaltcheva S."/>
            <person name="LaButti K."/>
            <person name="Lipzen A."/>
            <person name="Waldron R."/>
            <person name="Moloney N.M."/>
            <person name="Sperisen C."/>
            <person name="Kredics L."/>
            <person name="Vagvoelgyi C."/>
            <person name="Patrignani A."/>
            <person name="Fitzpatrick D."/>
            <person name="Nagy I."/>
            <person name="Doyle S."/>
            <person name="Anderson J.B."/>
            <person name="Grigoriev I.V."/>
            <person name="Gueldener U."/>
            <person name="Muensterkoetter M."/>
            <person name="Nagy L.G."/>
        </authorList>
    </citation>
    <scope>NUCLEOTIDE SEQUENCE [LARGE SCALE GENOMIC DNA]</scope>
    <source>
        <strain evidence="5">Ar21-2</strain>
    </source>
</reference>
<dbReference type="InterPro" id="IPR011600">
    <property type="entry name" value="Pept_C14_caspase"/>
</dbReference>
<evidence type="ECO:0000256" key="1">
    <source>
        <dbReference type="ARBA" id="ARBA00009005"/>
    </source>
</evidence>
<dbReference type="AlphaFoldDB" id="A0A2H3D7G0"/>
<evidence type="ECO:0000256" key="2">
    <source>
        <dbReference type="SAM" id="Coils"/>
    </source>
</evidence>
<proteinExistence type="inferred from homology"/>
<gene>
    <name evidence="4" type="ORF">ARMGADRAFT_1166538</name>
</gene>
<dbReference type="GO" id="GO:0004197">
    <property type="term" value="F:cysteine-type endopeptidase activity"/>
    <property type="evidence" value="ECO:0007669"/>
    <property type="project" value="InterPro"/>
</dbReference>
<feature type="domain" description="Peptidase C14 caspase" evidence="3">
    <location>
        <begin position="165"/>
        <end position="439"/>
    </location>
</feature>
<dbReference type="EMBL" id="KZ293662">
    <property type="protein sequence ID" value="PBK91149.1"/>
    <property type="molecule type" value="Genomic_DNA"/>
</dbReference>
<dbReference type="OrthoDB" id="3223806at2759"/>
<comment type="similarity">
    <text evidence="1">Belongs to the peptidase C14B family.</text>
</comment>
<evidence type="ECO:0000313" key="5">
    <source>
        <dbReference type="Proteomes" id="UP000217790"/>
    </source>
</evidence>
<keyword evidence="5" id="KW-1185">Reference proteome</keyword>
<protein>
    <recommendedName>
        <fullName evidence="3">Peptidase C14 caspase domain-containing protein</fullName>
    </recommendedName>
</protein>
<keyword evidence="2" id="KW-0175">Coiled coil</keyword>
<dbReference type="GO" id="GO:0005737">
    <property type="term" value="C:cytoplasm"/>
    <property type="evidence" value="ECO:0007669"/>
    <property type="project" value="TreeGrafter"/>
</dbReference>
<evidence type="ECO:0000313" key="4">
    <source>
        <dbReference type="EMBL" id="PBK91149.1"/>
    </source>
</evidence>
<accession>A0A2H3D7G0</accession>
<dbReference type="GO" id="GO:0006508">
    <property type="term" value="P:proteolysis"/>
    <property type="evidence" value="ECO:0007669"/>
    <property type="project" value="InterPro"/>
</dbReference>
<feature type="coiled-coil region" evidence="2">
    <location>
        <begin position="51"/>
        <end position="108"/>
    </location>
</feature>
<dbReference type="Gene3D" id="3.40.50.1460">
    <property type="match status" value="1"/>
</dbReference>
<dbReference type="OMA" id="HEYCATP"/>
<sequence length="454" mass="51579">MSLPENILAIKTFLQNSCLSLVQSKTPDRRPQASVREIAPQSSHSVAQLGNQDLLKEIRRLEEVENRLAQEYGVASPEGRCIDAVAVFQEANRRARSLRRRLRIAAELLFLNDRSTIVNDDVADLQRLYHLRYEYATDTSRHSVSRESPSLTRGAPHRIDASRFWAVLIGIDTYERSPLHGCVSDALLMRDYLINDLGMPEERIQCLLGAEIPIPGNFLTPSRTNIIDVLYSLIDNQGIDPGDNVLLYFAGHGASYYCSEHFLKPECDNNFCPTEALCPLDRDTVDAKGRYVPDISDRELGALFTEISRVKGNKITFIADCCYARSFSRHNQDLGMRSVHPTTYSDVNDMLRAADERLKHFPGYRSILSEDWRPDMSSHVVLAACRDYQTAKETWGKEEFGGVFTTTLVRLLKSDHWKKETTYVGLTHLLNQSYTQTPVVSGDHKFERLWYAKA</sequence>
<dbReference type="InParanoid" id="A0A2H3D7G0"/>
<evidence type="ECO:0000259" key="3">
    <source>
        <dbReference type="Pfam" id="PF00656"/>
    </source>
</evidence>
<name>A0A2H3D7G0_ARMGA</name>
<dbReference type="PANTHER" id="PTHR48104">
    <property type="entry name" value="METACASPASE-4"/>
    <property type="match status" value="1"/>
</dbReference>
<dbReference type="InterPro" id="IPR050452">
    <property type="entry name" value="Metacaspase"/>
</dbReference>
<dbReference type="Pfam" id="PF00656">
    <property type="entry name" value="Peptidase_C14"/>
    <property type="match status" value="1"/>
</dbReference>
<dbReference type="PANTHER" id="PTHR48104:SF30">
    <property type="entry name" value="METACASPASE-1"/>
    <property type="match status" value="1"/>
</dbReference>
<organism evidence="4 5">
    <name type="scientific">Armillaria gallica</name>
    <name type="common">Bulbous honey fungus</name>
    <name type="synonym">Armillaria bulbosa</name>
    <dbReference type="NCBI Taxonomy" id="47427"/>
    <lineage>
        <taxon>Eukaryota</taxon>
        <taxon>Fungi</taxon>
        <taxon>Dikarya</taxon>
        <taxon>Basidiomycota</taxon>
        <taxon>Agaricomycotina</taxon>
        <taxon>Agaricomycetes</taxon>
        <taxon>Agaricomycetidae</taxon>
        <taxon>Agaricales</taxon>
        <taxon>Marasmiineae</taxon>
        <taxon>Physalacriaceae</taxon>
        <taxon>Armillaria</taxon>
    </lineage>
</organism>
<dbReference type="Proteomes" id="UP000217790">
    <property type="component" value="Unassembled WGS sequence"/>
</dbReference>